<accession>A0A8X6H9I9</accession>
<organism evidence="1 2">
    <name type="scientific">Trichonephila clavata</name>
    <name type="common">Joro spider</name>
    <name type="synonym">Nephila clavata</name>
    <dbReference type="NCBI Taxonomy" id="2740835"/>
    <lineage>
        <taxon>Eukaryota</taxon>
        <taxon>Metazoa</taxon>
        <taxon>Ecdysozoa</taxon>
        <taxon>Arthropoda</taxon>
        <taxon>Chelicerata</taxon>
        <taxon>Arachnida</taxon>
        <taxon>Araneae</taxon>
        <taxon>Araneomorphae</taxon>
        <taxon>Entelegynae</taxon>
        <taxon>Araneoidea</taxon>
        <taxon>Nephilidae</taxon>
        <taxon>Trichonephila</taxon>
    </lineage>
</organism>
<evidence type="ECO:0000313" key="1">
    <source>
        <dbReference type="EMBL" id="GFQ82434.1"/>
    </source>
</evidence>
<reference evidence="1" key="1">
    <citation type="submission" date="2020-07" db="EMBL/GenBank/DDBJ databases">
        <title>Multicomponent nature underlies the extraordinary mechanical properties of spider dragline silk.</title>
        <authorList>
            <person name="Kono N."/>
            <person name="Nakamura H."/>
            <person name="Mori M."/>
            <person name="Yoshida Y."/>
            <person name="Ohtoshi R."/>
            <person name="Malay A.D."/>
            <person name="Moran D.A.P."/>
            <person name="Tomita M."/>
            <person name="Numata K."/>
            <person name="Arakawa K."/>
        </authorList>
    </citation>
    <scope>NUCLEOTIDE SEQUENCE</scope>
</reference>
<keyword evidence="2" id="KW-1185">Reference proteome</keyword>
<name>A0A8X6H9I9_TRICU</name>
<dbReference type="EMBL" id="BMAO01002680">
    <property type="protein sequence ID" value="GFQ82434.1"/>
    <property type="molecule type" value="Genomic_DNA"/>
</dbReference>
<evidence type="ECO:0000313" key="2">
    <source>
        <dbReference type="Proteomes" id="UP000887116"/>
    </source>
</evidence>
<dbReference type="Gene3D" id="3.30.420.10">
    <property type="entry name" value="Ribonuclease H-like superfamily/Ribonuclease H"/>
    <property type="match status" value="1"/>
</dbReference>
<comment type="caution">
    <text evidence="1">The sequence shown here is derived from an EMBL/GenBank/DDBJ whole genome shotgun (WGS) entry which is preliminary data.</text>
</comment>
<proteinExistence type="predicted"/>
<gene>
    <name evidence="1" type="ORF">TNCT_623801</name>
</gene>
<sequence>MMFFILDNKGLRLVEFLERGTTIMHQTTLQQFRLETLQHLPYNSGLSPCDFLVLRPLKQAIRGHQFTTDDEL</sequence>
<dbReference type="InterPro" id="IPR036397">
    <property type="entry name" value="RNaseH_sf"/>
</dbReference>
<dbReference type="GO" id="GO:0003676">
    <property type="term" value="F:nucleic acid binding"/>
    <property type="evidence" value="ECO:0007669"/>
    <property type="project" value="InterPro"/>
</dbReference>
<dbReference type="OrthoDB" id="6437521at2759"/>
<protein>
    <submittedName>
        <fullName evidence="1">Uncharacterized protein</fullName>
    </submittedName>
</protein>
<dbReference type="AlphaFoldDB" id="A0A8X6H9I9"/>
<dbReference type="Proteomes" id="UP000887116">
    <property type="component" value="Unassembled WGS sequence"/>
</dbReference>